<comment type="caution">
    <text evidence="6">The sequence shown here is derived from an EMBL/GenBank/DDBJ whole genome shotgun (WGS) entry which is preliminary data.</text>
</comment>
<evidence type="ECO:0000256" key="2">
    <source>
        <dbReference type="ARBA" id="ARBA00022692"/>
    </source>
</evidence>
<dbReference type="GO" id="GO:0016020">
    <property type="term" value="C:membrane"/>
    <property type="evidence" value="ECO:0007669"/>
    <property type="project" value="UniProtKB-SubCell"/>
</dbReference>
<evidence type="ECO:0000313" key="7">
    <source>
        <dbReference type="Proteomes" id="UP000789759"/>
    </source>
</evidence>
<comment type="subcellular location">
    <subcellularLocation>
        <location evidence="1">Membrane</location>
        <topology evidence="1">Multi-pass membrane protein</topology>
    </subcellularLocation>
</comment>
<evidence type="ECO:0000256" key="3">
    <source>
        <dbReference type="ARBA" id="ARBA00022989"/>
    </source>
</evidence>
<evidence type="ECO:0000256" key="1">
    <source>
        <dbReference type="ARBA" id="ARBA00004141"/>
    </source>
</evidence>
<feature type="transmembrane region" description="Helical" evidence="5">
    <location>
        <begin position="180"/>
        <end position="198"/>
    </location>
</feature>
<feature type="transmembrane region" description="Helical" evidence="5">
    <location>
        <begin position="150"/>
        <end position="168"/>
    </location>
</feature>
<dbReference type="Pfam" id="PF01027">
    <property type="entry name" value="Bax1-I"/>
    <property type="match status" value="1"/>
</dbReference>
<gene>
    <name evidence="6" type="ORF">CPELLU_LOCUS8240</name>
</gene>
<dbReference type="PANTHER" id="PTHR23291">
    <property type="entry name" value="BAX INHIBITOR-RELATED"/>
    <property type="match status" value="1"/>
</dbReference>
<keyword evidence="3 5" id="KW-1133">Transmembrane helix</keyword>
<dbReference type="EMBL" id="CAJVQA010005771">
    <property type="protein sequence ID" value="CAG8627770.1"/>
    <property type="molecule type" value="Genomic_DNA"/>
</dbReference>
<feature type="transmembrane region" description="Helical" evidence="5">
    <location>
        <begin position="67"/>
        <end position="87"/>
    </location>
</feature>
<dbReference type="PANTHER" id="PTHR23291:SF50">
    <property type="entry name" value="PROTEIN LIFEGUARD 4"/>
    <property type="match status" value="1"/>
</dbReference>
<protein>
    <submittedName>
        <fullName evidence="6">3265_t:CDS:1</fullName>
    </submittedName>
</protein>
<name>A0A9N9D9P0_9GLOM</name>
<accession>A0A9N9D9P0</accession>
<feature type="transmembrane region" description="Helical" evidence="5">
    <location>
        <begin position="127"/>
        <end position="144"/>
    </location>
</feature>
<dbReference type="Proteomes" id="UP000789759">
    <property type="component" value="Unassembled WGS sequence"/>
</dbReference>
<reference evidence="6" key="1">
    <citation type="submission" date="2021-06" db="EMBL/GenBank/DDBJ databases">
        <authorList>
            <person name="Kallberg Y."/>
            <person name="Tangrot J."/>
            <person name="Rosling A."/>
        </authorList>
    </citation>
    <scope>NUCLEOTIDE SEQUENCE</scope>
    <source>
        <strain evidence="6">FL966</strain>
    </source>
</reference>
<keyword evidence="4 5" id="KW-0472">Membrane</keyword>
<feature type="transmembrane region" description="Helical" evidence="5">
    <location>
        <begin position="204"/>
        <end position="225"/>
    </location>
</feature>
<dbReference type="OrthoDB" id="7933078at2759"/>
<sequence length="263" mass="30317">MSNDNWIDIFALQMSHQTLNPTSASVSGQDLEGNASFDGNSENEYPFGTPIVLCRNVATQMVFIRKVWAILAIHLFIITLVTSLLYLCDWRHIIQRFIWIWWISLISSVVLLLVLTYKSNDIYQPPWYLIIVYVLLNSYTIGSIDLICVIDLLIILSTVSFSMIGFTYQTRYRFKSKGPIIFIFITITIISLVLHPLVFSIIDAIPAVLIALLLSLFFVLDTWYMMDSMNKDEFRGASMQLILDLLVPFRCIHHISELTAEFW</sequence>
<feature type="transmembrane region" description="Helical" evidence="5">
    <location>
        <begin position="93"/>
        <end position="115"/>
    </location>
</feature>
<organism evidence="6 7">
    <name type="scientific">Cetraspora pellucida</name>
    <dbReference type="NCBI Taxonomy" id="1433469"/>
    <lineage>
        <taxon>Eukaryota</taxon>
        <taxon>Fungi</taxon>
        <taxon>Fungi incertae sedis</taxon>
        <taxon>Mucoromycota</taxon>
        <taxon>Glomeromycotina</taxon>
        <taxon>Glomeromycetes</taxon>
        <taxon>Diversisporales</taxon>
        <taxon>Gigasporaceae</taxon>
        <taxon>Cetraspora</taxon>
    </lineage>
</organism>
<evidence type="ECO:0000313" key="6">
    <source>
        <dbReference type="EMBL" id="CAG8627770.1"/>
    </source>
</evidence>
<evidence type="ECO:0000256" key="4">
    <source>
        <dbReference type="ARBA" id="ARBA00023136"/>
    </source>
</evidence>
<comment type="similarity">
    <text evidence="5">Belongs to the BI1 family.</text>
</comment>
<keyword evidence="7" id="KW-1185">Reference proteome</keyword>
<proteinExistence type="inferred from homology"/>
<dbReference type="AlphaFoldDB" id="A0A9N9D9P0"/>
<dbReference type="InterPro" id="IPR006214">
    <property type="entry name" value="Bax_inhibitor_1-related"/>
</dbReference>
<evidence type="ECO:0000256" key="5">
    <source>
        <dbReference type="RuleBase" id="RU004379"/>
    </source>
</evidence>
<keyword evidence="2 5" id="KW-0812">Transmembrane</keyword>